<dbReference type="PROSITE" id="PS50931">
    <property type="entry name" value="HTH_LYSR"/>
    <property type="match status" value="1"/>
</dbReference>
<dbReference type="SUPFAM" id="SSF53850">
    <property type="entry name" value="Periplasmic binding protein-like II"/>
    <property type="match status" value="1"/>
</dbReference>
<organism evidence="6 7">
    <name type="scientific">Paenibacillus dokdonensis</name>
    <dbReference type="NCBI Taxonomy" id="2567944"/>
    <lineage>
        <taxon>Bacteria</taxon>
        <taxon>Bacillati</taxon>
        <taxon>Bacillota</taxon>
        <taxon>Bacilli</taxon>
        <taxon>Bacillales</taxon>
        <taxon>Paenibacillaceae</taxon>
        <taxon>Paenibacillus</taxon>
    </lineage>
</organism>
<dbReference type="Gene3D" id="3.40.190.290">
    <property type="match status" value="1"/>
</dbReference>
<dbReference type="InterPro" id="IPR036390">
    <property type="entry name" value="WH_DNA-bd_sf"/>
</dbReference>
<dbReference type="RefSeq" id="WP_326090372.1">
    <property type="nucleotide sequence ID" value="NZ_JARLKZ010000016.1"/>
</dbReference>
<keyword evidence="2" id="KW-0805">Transcription regulation</keyword>
<dbReference type="Proteomes" id="UP001344632">
    <property type="component" value="Unassembled WGS sequence"/>
</dbReference>
<keyword evidence="4" id="KW-0804">Transcription</keyword>
<evidence type="ECO:0000256" key="2">
    <source>
        <dbReference type="ARBA" id="ARBA00023015"/>
    </source>
</evidence>
<dbReference type="PANTHER" id="PTHR30126">
    <property type="entry name" value="HTH-TYPE TRANSCRIPTIONAL REGULATOR"/>
    <property type="match status" value="1"/>
</dbReference>
<dbReference type="InterPro" id="IPR036388">
    <property type="entry name" value="WH-like_DNA-bd_sf"/>
</dbReference>
<comment type="similarity">
    <text evidence="1">Belongs to the LysR transcriptional regulatory family.</text>
</comment>
<dbReference type="Pfam" id="PF03466">
    <property type="entry name" value="LysR_substrate"/>
    <property type="match status" value="1"/>
</dbReference>
<keyword evidence="7" id="KW-1185">Reference proteome</keyword>
<dbReference type="PRINTS" id="PR00039">
    <property type="entry name" value="HTHLYSR"/>
</dbReference>
<protein>
    <submittedName>
        <fullName evidence="6">LysR family transcriptional regulator</fullName>
    </submittedName>
</protein>
<gene>
    <name evidence="6" type="ORF">P4H66_22575</name>
</gene>
<evidence type="ECO:0000256" key="4">
    <source>
        <dbReference type="ARBA" id="ARBA00023163"/>
    </source>
</evidence>
<evidence type="ECO:0000313" key="6">
    <source>
        <dbReference type="EMBL" id="MEC0242602.1"/>
    </source>
</evidence>
<evidence type="ECO:0000313" key="7">
    <source>
        <dbReference type="Proteomes" id="UP001344632"/>
    </source>
</evidence>
<dbReference type="Gene3D" id="1.10.10.10">
    <property type="entry name" value="Winged helix-like DNA-binding domain superfamily/Winged helix DNA-binding domain"/>
    <property type="match status" value="1"/>
</dbReference>
<evidence type="ECO:0000256" key="3">
    <source>
        <dbReference type="ARBA" id="ARBA00023125"/>
    </source>
</evidence>
<dbReference type="InterPro" id="IPR005119">
    <property type="entry name" value="LysR_subst-bd"/>
</dbReference>
<evidence type="ECO:0000259" key="5">
    <source>
        <dbReference type="PROSITE" id="PS50931"/>
    </source>
</evidence>
<proteinExistence type="inferred from homology"/>
<dbReference type="InterPro" id="IPR000847">
    <property type="entry name" value="LysR_HTH_N"/>
</dbReference>
<dbReference type="PANTHER" id="PTHR30126:SF40">
    <property type="entry name" value="HTH-TYPE TRANSCRIPTIONAL REGULATOR GLTR"/>
    <property type="match status" value="1"/>
</dbReference>
<reference evidence="6 7" key="1">
    <citation type="submission" date="2023-03" db="EMBL/GenBank/DDBJ databases">
        <title>Bacillus Genome Sequencing.</title>
        <authorList>
            <person name="Dunlap C."/>
        </authorList>
    </citation>
    <scope>NUCLEOTIDE SEQUENCE [LARGE SCALE GENOMIC DNA]</scope>
    <source>
        <strain evidence="6 7">BD-525</strain>
    </source>
</reference>
<name>A0ABU6GWP9_9BACL</name>
<feature type="domain" description="HTH lysR-type" evidence="5">
    <location>
        <begin position="3"/>
        <end position="60"/>
    </location>
</feature>
<dbReference type="SUPFAM" id="SSF46785">
    <property type="entry name" value="Winged helix' DNA-binding domain"/>
    <property type="match status" value="1"/>
</dbReference>
<dbReference type="Pfam" id="PF00126">
    <property type="entry name" value="HTH_1"/>
    <property type="match status" value="1"/>
</dbReference>
<evidence type="ECO:0000256" key="1">
    <source>
        <dbReference type="ARBA" id="ARBA00009437"/>
    </source>
</evidence>
<sequence>MSINLHAMMLFYHVALAGSVTEASKRLNISQPAISAQIRSFEKQYNVILFEKKGRNLVLTAFGQKLFKPTEKLFNLADQIEVMIEDYHNHPRGKLRITGNYLATSVLIPKWASLFKQKYPEVEVEISTVNSQHALDRLMNYEADIAIFGNGEITNPNTQSLHCIELYRDEFKFVVAPSHKFANKQISIEEMMKEPFIMREEGSITRKRLFELCKINDVSAPKIELQFNGLNETIQAVVAGYGVSFVSSLIASQYIQRRELAVVDVIGVRFTNKIVLCSRDKNSLEGFIRDFILIAQKDKPVEENVSH</sequence>
<comment type="caution">
    <text evidence="6">The sequence shown here is derived from an EMBL/GenBank/DDBJ whole genome shotgun (WGS) entry which is preliminary data.</text>
</comment>
<dbReference type="EMBL" id="JARLKZ010000016">
    <property type="protein sequence ID" value="MEC0242602.1"/>
    <property type="molecule type" value="Genomic_DNA"/>
</dbReference>
<accession>A0ABU6GWP9</accession>
<keyword evidence="3" id="KW-0238">DNA-binding</keyword>